<keyword evidence="3" id="KW-1185">Reference proteome</keyword>
<dbReference type="RefSeq" id="WP_120518267.1">
    <property type="nucleotide sequence ID" value="NZ_QXZY01000012.1"/>
</dbReference>
<gene>
    <name evidence="2" type="ORF">EG028_21110</name>
</gene>
<name>A0A3N4MBG6_9BACT</name>
<dbReference type="AlphaFoldDB" id="A0A3N4MBG6"/>
<evidence type="ECO:0000256" key="1">
    <source>
        <dbReference type="SAM" id="Phobius"/>
    </source>
</evidence>
<comment type="caution">
    <text evidence="2">The sequence shown here is derived from an EMBL/GenBank/DDBJ whole genome shotgun (WGS) entry which is preliminary data.</text>
</comment>
<evidence type="ECO:0008006" key="4">
    <source>
        <dbReference type="Google" id="ProtNLM"/>
    </source>
</evidence>
<sequence length="460" mass="52830">MTKKLPPLYHPIIMNYKEIYSKQELENFEIVTDWTKFAKDNIEKDVFGRNKSVFIERKIFELDVDLSFNGDYAGEFVFINCYFKKGFYFKGAKFSGAFSLASSYVNGTIYTEGVTTFDRGFLIFDSTVDGILLTKGQFGSCTWSLKKIGRLTIAGGIFDNLDINLKGELGQLNIEARKITGDIFIDGGGKLIEDVNISGIARGMSLFMYNIEIGQLAIKLFVNENRFKLSNIKPQNGKGNVLLSHSQLGKAELSSINFKKFNVVIIDEVNLVDCTFNNVLWSNNVFGSSAHLSHLGVKDVDDVFNLRSRETFRQLKYAMSKQGDIINEQKFHSLEMGMYYKTLSWKKDFWTKMVILLSHLTSDFGQSLWRPLLFIFLFHTVLFLLLLFSNIFQGFEFSVKEFSSSAFGEGFNYYLYLINPIRPFDKDLFHGGWIAIDILMRISASYMIYNIVRATRRFIR</sequence>
<dbReference type="Proteomes" id="UP000279089">
    <property type="component" value="Unassembled WGS sequence"/>
</dbReference>
<organism evidence="2 3">
    <name type="scientific">Chitinophaga barathri</name>
    <dbReference type="NCBI Taxonomy" id="1647451"/>
    <lineage>
        <taxon>Bacteria</taxon>
        <taxon>Pseudomonadati</taxon>
        <taxon>Bacteroidota</taxon>
        <taxon>Chitinophagia</taxon>
        <taxon>Chitinophagales</taxon>
        <taxon>Chitinophagaceae</taxon>
        <taxon>Chitinophaga</taxon>
    </lineage>
</organism>
<keyword evidence="1" id="KW-0472">Membrane</keyword>
<dbReference type="OrthoDB" id="5615355at2"/>
<keyword evidence="1" id="KW-0812">Transmembrane</keyword>
<dbReference type="EMBL" id="RMBX01000012">
    <property type="protein sequence ID" value="RPD39116.1"/>
    <property type="molecule type" value="Genomic_DNA"/>
</dbReference>
<protein>
    <recommendedName>
        <fullName evidence="4">Pentapeptide repeat-containing protein</fullName>
    </recommendedName>
</protein>
<feature type="transmembrane region" description="Helical" evidence="1">
    <location>
        <begin position="432"/>
        <end position="452"/>
    </location>
</feature>
<reference evidence="3" key="1">
    <citation type="submission" date="2018-11" db="EMBL/GenBank/DDBJ databases">
        <title>Chitinophaga lutea sp.nov., isolate from arsenic contaminated soil.</title>
        <authorList>
            <person name="Zong Y."/>
        </authorList>
    </citation>
    <scope>NUCLEOTIDE SEQUENCE [LARGE SCALE GENOMIC DNA]</scope>
    <source>
        <strain evidence="3">YLT18</strain>
    </source>
</reference>
<evidence type="ECO:0000313" key="2">
    <source>
        <dbReference type="EMBL" id="RPD39116.1"/>
    </source>
</evidence>
<accession>A0A3N4MBG6</accession>
<keyword evidence="1" id="KW-1133">Transmembrane helix</keyword>
<proteinExistence type="predicted"/>
<evidence type="ECO:0000313" key="3">
    <source>
        <dbReference type="Proteomes" id="UP000279089"/>
    </source>
</evidence>
<feature type="transmembrane region" description="Helical" evidence="1">
    <location>
        <begin position="372"/>
        <end position="392"/>
    </location>
</feature>